<feature type="region of interest" description="Disordered" evidence="2">
    <location>
        <begin position="517"/>
        <end position="552"/>
    </location>
</feature>
<dbReference type="InterPro" id="IPR025554">
    <property type="entry name" value="DUF4140"/>
</dbReference>
<evidence type="ECO:0000313" key="5">
    <source>
        <dbReference type="EMBL" id="OJJ84746.1"/>
    </source>
</evidence>
<dbReference type="OrthoDB" id="10068793at2759"/>
<dbReference type="InterPro" id="IPR037291">
    <property type="entry name" value="DUF4139"/>
</dbReference>
<evidence type="ECO:0008006" key="7">
    <source>
        <dbReference type="Google" id="ProtNLM"/>
    </source>
</evidence>
<dbReference type="GeneID" id="34458237"/>
<feature type="coiled-coil region" evidence="1">
    <location>
        <begin position="155"/>
        <end position="208"/>
    </location>
</feature>
<feature type="region of interest" description="Disordered" evidence="2">
    <location>
        <begin position="407"/>
        <end position="454"/>
    </location>
</feature>
<feature type="region of interest" description="Disordered" evidence="2">
    <location>
        <begin position="85"/>
        <end position="118"/>
    </location>
</feature>
<dbReference type="RefSeq" id="XP_022401444.1">
    <property type="nucleotide sequence ID" value="XM_022541976.1"/>
</dbReference>
<protein>
    <recommendedName>
        <fullName evidence="7">DUF4139 domain-containing protein</fullName>
    </recommendedName>
</protein>
<keyword evidence="1" id="KW-0175">Coiled coil</keyword>
<evidence type="ECO:0000256" key="1">
    <source>
        <dbReference type="SAM" id="Coils"/>
    </source>
</evidence>
<feature type="compositionally biased region" description="Acidic residues" evidence="2">
    <location>
        <begin position="520"/>
        <end position="538"/>
    </location>
</feature>
<evidence type="ECO:0000256" key="2">
    <source>
        <dbReference type="SAM" id="MobiDB-lite"/>
    </source>
</evidence>
<dbReference type="VEuPathDB" id="FungiDB:ASPGLDRAFT_148801"/>
<keyword evidence="6" id="KW-1185">Reference proteome</keyword>
<dbReference type="AlphaFoldDB" id="A0A1L9VLE3"/>
<dbReference type="Pfam" id="PF13598">
    <property type="entry name" value="DUF4139"/>
    <property type="match status" value="1"/>
</dbReference>
<feature type="domain" description="DUF4139" evidence="3">
    <location>
        <begin position="273"/>
        <end position="771"/>
    </location>
</feature>
<organism evidence="5 6">
    <name type="scientific">Aspergillus glaucus CBS 516.65</name>
    <dbReference type="NCBI Taxonomy" id="1160497"/>
    <lineage>
        <taxon>Eukaryota</taxon>
        <taxon>Fungi</taxon>
        <taxon>Dikarya</taxon>
        <taxon>Ascomycota</taxon>
        <taxon>Pezizomycotina</taxon>
        <taxon>Eurotiomycetes</taxon>
        <taxon>Eurotiomycetidae</taxon>
        <taxon>Eurotiales</taxon>
        <taxon>Aspergillaceae</taxon>
        <taxon>Aspergillus</taxon>
        <taxon>Aspergillus subgen. Aspergillus</taxon>
    </lineage>
</organism>
<proteinExistence type="predicted"/>
<dbReference type="PANTHER" id="PTHR31005:SF8">
    <property type="entry name" value="DUF4139 DOMAIN-CONTAINING PROTEIN"/>
    <property type="match status" value="1"/>
</dbReference>
<dbReference type="PANTHER" id="PTHR31005">
    <property type="entry name" value="DUF4139 DOMAIN-CONTAINING PROTEIN"/>
    <property type="match status" value="1"/>
</dbReference>
<dbReference type="EMBL" id="KV878896">
    <property type="protein sequence ID" value="OJJ84746.1"/>
    <property type="molecule type" value="Genomic_DNA"/>
</dbReference>
<feature type="compositionally biased region" description="Acidic residues" evidence="2">
    <location>
        <begin position="85"/>
        <end position="98"/>
    </location>
</feature>
<feature type="compositionally biased region" description="Basic and acidic residues" evidence="2">
    <location>
        <begin position="99"/>
        <end position="118"/>
    </location>
</feature>
<dbReference type="Pfam" id="PF13600">
    <property type="entry name" value="DUF4140"/>
    <property type="match status" value="1"/>
</dbReference>
<sequence>MADIATSEIQVYDLPTKTVNLTPTGATVVREITTKVQPGLNEITVLGLDPKVDVDSIRIEGSGPATITDTQTEIVPRRLLFEDVHGEEESDDDDSSDSEDPKLKALRDERTSAEERLDKARNDENMAVRVLSLMDSYGNRMQPQHTESSKLEEFLEQYVERYATESERHRKAKAQMSKEEKEIESLSVKILKVELQLQRRREKSLREREQGKSQEMRKRDEQRRFWTYSVGQVVVHLDSQSSFTPGSSRRSSFSVVEQAADSPADSSGREVTLRLSYVVPDAKWFSRYEMSINTPSSTAQVTYGAEFQNRSSETWNDTKVILSTSQTAFSGLHESIPSLQVWHIKLINQDDSNGQPSWEKIVRSLSEGGRPVVDRRTAKQDYEMQLLMLEQQNKRRLLVARQEQNALAQNAPQAPPQPAEPSSLSRPASHMDVPQQPQVGGLFGTRREPGTSLFGSAASRPFGGNMSSPFASNGTGSLFGGAVPQAAPASSFTNQMVQQAAPMTAYAPIAAQQPAANAYEDNDDDDNENNEDNDDDEILQPPDLEYQDSTRQEYGLTTTYDLPGRRTLTPSSVNRRHALAKLDLKSILLQHVIVPKHRAAAFFRARIHNTSSIQILRGKVGMTVDNAFLGTTTMPNCGPNDFFDISLGVDPSILVTYAKPTVRRETSGSFFGKEDMAIFSRSCWVKNTKATAANIVVLDQVPMSSDEKLHMAILEPKGLVKEDDKVPMVVEKSKGNGEVFLGKDGGVKWVMRLEPGKDVRFVLEYEMKAPRGNDVSAS</sequence>
<dbReference type="STRING" id="1160497.A0A1L9VLE3"/>
<accession>A0A1L9VLE3</accession>
<dbReference type="InterPro" id="IPR011935">
    <property type="entry name" value="CHP02231"/>
</dbReference>
<gene>
    <name evidence="5" type="ORF">ASPGLDRAFT_148801</name>
</gene>
<evidence type="ECO:0000313" key="6">
    <source>
        <dbReference type="Proteomes" id="UP000184300"/>
    </source>
</evidence>
<dbReference type="Proteomes" id="UP000184300">
    <property type="component" value="Unassembled WGS sequence"/>
</dbReference>
<name>A0A1L9VLE3_ASPGL</name>
<evidence type="ECO:0000259" key="4">
    <source>
        <dbReference type="Pfam" id="PF13600"/>
    </source>
</evidence>
<reference evidence="6" key="1">
    <citation type="journal article" date="2017" name="Genome Biol.">
        <title>Comparative genomics reveals high biological diversity and specific adaptations in the industrially and medically important fungal genus Aspergillus.</title>
        <authorList>
            <person name="de Vries R.P."/>
            <person name="Riley R."/>
            <person name="Wiebenga A."/>
            <person name="Aguilar-Osorio G."/>
            <person name="Amillis S."/>
            <person name="Uchima C.A."/>
            <person name="Anderluh G."/>
            <person name="Asadollahi M."/>
            <person name="Askin M."/>
            <person name="Barry K."/>
            <person name="Battaglia E."/>
            <person name="Bayram O."/>
            <person name="Benocci T."/>
            <person name="Braus-Stromeyer S.A."/>
            <person name="Caldana C."/>
            <person name="Canovas D."/>
            <person name="Cerqueira G.C."/>
            <person name="Chen F."/>
            <person name="Chen W."/>
            <person name="Choi C."/>
            <person name="Clum A."/>
            <person name="Dos Santos R.A."/>
            <person name="Damasio A.R."/>
            <person name="Diallinas G."/>
            <person name="Emri T."/>
            <person name="Fekete E."/>
            <person name="Flipphi M."/>
            <person name="Freyberg S."/>
            <person name="Gallo A."/>
            <person name="Gournas C."/>
            <person name="Habgood R."/>
            <person name="Hainaut M."/>
            <person name="Harispe M.L."/>
            <person name="Henrissat B."/>
            <person name="Hilden K.S."/>
            <person name="Hope R."/>
            <person name="Hossain A."/>
            <person name="Karabika E."/>
            <person name="Karaffa L."/>
            <person name="Karanyi Z."/>
            <person name="Krasevec N."/>
            <person name="Kuo A."/>
            <person name="Kusch H."/>
            <person name="LaButti K."/>
            <person name="Lagendijk E.L."/>
            <person name="Lapidus A."/>
            <person name="Levasseur A."/>
            <person name="Lindquist E."/>
            <person name="Lipzen A."/>
            <person name="Logrieco A.F."/>
            <person name="MacCabe A."/>
            <person name="Maekelae M.R."/>
            <person name="Malavazi I."/>
            <person name="Melin P."/>
            <person name="Meyer V."/>
            <person name="Mielnichuk N."/>
            <person name="Miskei M."/>
            <person name="Molnar A.P."/>
            <person name="Mule G."/>
            <person name="Ngan C.Y."/>
            <person name="Orejas M."/>
            <person name="Orosz E."/>
            <person name="Ouedraogo J.P."/>
            <person name="Overkamp K.M."/>
            <person name="Park H.-S."/>
            <person name="Perrone G."/>
            <person name="Piumi F."/>
            <person name="Punt P.J."/>
            <person name="Ram A.F."/>
            <person name="Ramon A."/>
            <person name="Rauscher S."/>
            <person name="Record E."/>
            <person name="Riano-Pachon D.M."/>
            <person name="Robert V."/>
            <person name="Roehrig J."/>
            <person name="Ruller R."/>
            <person name="Salamov A."/>
            <person name="Salih N.S."/>
            <person name="Samson R.A."/>
            <person name="Sandor E."/>
            <person name="Sanguinetti M."/>
            <person name="Schuetze T."/>
            <person name="Sepcic K."/>
            <person name="Shelest E."/>
            <person name="Sherlock G."/>
            <person name="Sophianopoulou V."/>
            <person name="Squina F.M."/>
            <person name="Sun H."/>
            <person name="Susca A."/>
            <person name="Todd R.B."/>
            <person name="Tsang A."/>
            <person name="Unkles S.E."/>
            <person name="van de Wiele N."/>
            <person name="van Rossen-Uffink D."/>
            <person name="Oliveira J.V."/>
            <person name="Vesth T.C."/>
            <person name="Visser J."/>
            <person name="Yu J.-H."/>
            <person name="Zhou M."/>
            <person name="Andersen M.R."/>
            <person name="Archer D.B."/>
            <person name="Baker S.E."/>
            <person name="Benoit I."/>
            <person name="Brakhage A.A."/>
            <person name="Braus G.H."/>
            <person name="Fischer R."/>
            <person name="Frisvad J.C."/>
            <person name="Goldman G.H."/>
            <person name="Houbraken J."/>
            <person name="Oakley B."/>
            <person name="Pocsi I."/>
            <person name="Scazzocchio C."/>
            <person name="Seiboth B."/>
            <person name="vanKuyk P.A."/>
            <person name="Wortman J."/>
            <person name="Dyer P.S."/>
            <person name="Grigoriev I.V."/>
        </authorList>
    </citation>
    <scope>NUCLEOTIDE SEQUENCE [LARGE SCALE GENOMIC DNA]</scope>
    <source>
        <strain evidence="6">CBS 516.65</strain>
    </source>
</reference>
<evidence type="ECO:0000259" key="3">
    <source>
        <dbReference type="Pfam" id="PF13598"/>
    </source>
</evidence>
<feature type="domain" description="DUF4140" evidence="4">
    <location>
        <begin position="19"/>
        <end position="127"/>
    </location>
</feature>